<dbReference type="AlphaFoldDB" id="A0A0F9XUQ0"/>
<protein>
    <submittedName>
        <fullName evidence="1">Uncharacterized protein</fullName>
    </submittedName>
</protein>
<gene>
    <name evidence="1" type="ORF">LCGC14_0170070</name>
</gene>
<accession>A0A0F9XUQ0</accession>
<reference evidence="1" key="1">
    <citation type="journal article" date="2015" name="Nature">
        <title>Complex archaea that bridge the gap between prokaryotes and eukaryotes.</title>
        <authorList>
            <person name="Spang A."/>
            <person name="Saw J.H."/>
            <person name="Jorgensen S.L."/>
            <person name="Zaremba-Niedzwiedzka K."/>
            <person name="Martijn J."/>
            <person name="Lind A.E."/>
            <person name="van Eijk R."/>
            <person name="Schleper C."/>
            <person name="Guy L."/>
            <person name="Ettema T.J."/>
        </authorList>
    </citation>
    <scope>NUCLEOTIDE SEQUENCE</scope>
</reference>
<organism evidence="1">
    <name type="scientific">marine sediment metagenome</name>
    <dbReference type="NCBI Taxonomy" id="412755"/>
    <lineage>
        <taxon>unclassified sequences</taxon>
        <taxon>metagenomes</taxon>
        <taxon>ecological metagenomes</taxon>
    </lineage>
</organism>
<dbReference type="EMBL" id="LAZR01000066">
    <property type="protein sequence ID" value="KKN96078.1"/>
    <property type="molecule type" value="Genomic_DNA"/>
</dbReference>
<comment type="caution">
    <text evidence="1">The sequence shown here is derived from an EMBL/GenBank/DDBJ whole genome shotgun (WGS) entry which is preliminary data.</text>
</comment>
<evidence type="ECO:0000313" key="1">
    <source>
        <dbReference type="EMBL" id="KKN96078.1"/>
    </source>
</evidence>
<name>A0A0F9XUQ0_9ZZZZ</name>
<proteinExistence type="predicted"/>
<sequence length="80" mass="8860">MDCHTLSHPYAPTVSYECSLPVAIASYATDHLDRFTTRVVETDSPAGVTLEVSRPDDNMVLGLVHIEHFSAHARKPEQQP</sequence>